<sequence length="202" mass="22541">MNRTVSMAGAAITTVTVFLFAVCILCDFIFGSYIVCMFLPIGYMMIAAGLHHECGEKTKVSANIGMILAGVYAVLILLVYFAQTTTVRTEILTDQASRILNYQRGGLLFNYDLLGYGMMALSTFFIGLAMKAENKPDRWLKRLLMTHGIFFPGCFFMPMTGMFTSMAEGRSGNGGYIALLFWCLYFIPIGVLAWRHFSSRET</sequence>
<evidence type="ECO:0000313" key="2">
    <source>
        <dbReference type="Proteomes" id="UP000682782"/>
    </source>
</evidence>
<gene>
    <name evidence="1" type="ORF">JYE49_14730</name>
</gene>
<proteinExistence type="predicted"/>
<name>A0AC61N2Y0_9FIRM</name>
<evidence type="ECO:0000313" key="1">
    <source>
        <dbReference type="EMBL" id="QUC67065.1"/>
    </source>
</evidence>
<dbReference type="Proteomes" id="UP000682782">
    <property type="component" value="Chromosome"/>
</dbReference>
<protein>
    <submittedName>
        <fullName evidence="1">Uncharacterized protein</fullName>
    </submittedName>
</protein>
<accession>A0AC61N2Y0</accession>
<organism evidence="1 2">
    <name type="scientific">Aristaeella hokkaidonensis</name>
    <dbReference type="NCBI Taxonomy" id="3046382"/>
    <lineage>
        <taxon>Bacteria</taxon>
        <taxon>Bacillati</taxon>
        <taxon>Bacillota</taxon>
        <taxon>Clostridia</taxon>
        <taxon>Eubacteriales</taxon>
        <taxon>Aristaeellaceae</taxon>
        <taxon>Aristaeella</taxon>
    </lineage>
</organism>
<keyword evidence="2" id="KW-1185">Reference proteome</keyword>
<dbReference type="EMBL" id="CP068393">
    <property type="protein sequence ID" value="QUC67065.1"/>
    <property type="molecule type" value="Genomic_DNA"/>
</dbReference>
<reference evidence="1" key="1">
    <citation type="submission" date="2021-01" db="EMBL/GenBank/DDBJ databases">
        <title>Complete genome sequence of Clostridiales bacterium R-7.</title>
        <authorList>
            <person name="Mahoney-Kurpe S.C."/>
            <person name="Palevich N."/>
            <person name="Koike S."/>
            <person name="Moon C.D."/>
            <person name="Attwood G.T."/>
        </authorList>
    </citation>
    <scope>NUCLEOTIDE SEQUENCE</scope>
    <source>
        <strain evidence="1">R-7</strain>
    </source>
</reference>